<protein>
    <submittedName>
        <fullName evidence="2">ABC-2 type transport system permease protein</fullName>
    </submittedName>
</protein>
<keyword evidence="1" id="KW-1133">Transmembrane helix</keyword>
<gene>
    <name evidence="2" type="ORF">M2152_000636</name>
</gene>
<keyword evidence="3" id="KW-1185">Reference proteome</keyword>
<comment type="caution">
    <text evidence="2">The sequence shown here is derived from an EMBL/GenBank/DDBJ whole genome shotgun (WGS) entry which is preliminary data.</text>
</comment>
<feature type="transmembrane region" description="Helical" evidence="1">
    <location>
        <begin position="55"/>
        <end position="78"/>
    </location>
</feature>
<feature type="transmembrane region" description="Helical" evidence="1">
    <location>
        <begin position="302"/>
        <end position="323"/>
    </location>
</feature>
<feature type="transmembrane region" description="Helical" evidence="1">
    <location>
        <begin position="171"/>
        <end position="190"/>
    </location>
</feature>
<dbReference type="RefSeq" id="WP_322132805.1">
    <property type="nucleotide sequence ID" value="NZ_CP085036.1"/>
</dbReference>
<keyword evidence="1" id="KW-0812">Transmembrane</keyword>
<organism evidence="2 3">
    <name type="scientific">Antiquaquibacter oligotrophicus</name>
    <dbReference type="NCBI Taxonomy" id="2880260"/>
    <lineage>
        <taxon>Bacteria</taxon>
        <taxon>Bacillati</taxon>
        <taxon>Actinomycetota</taxon>
        <taxon>Actinomycetes</taxon>
        <taxon>Micrococcales</taxon>
        <taxon>Microbacteriaceae</taxon>
        <taxon>Antiquaquibacter</taxon>
    </lineage>
</organism>
<feature type="transmembrane region" description="Helical" evidence="1">
    <location>
        <begin position="375"/>
        <end position="396"/>
    </location>
</feature>
<feature type="transmembrane region" description="Helical" evidence="1">
    <location>
        <begin position="274"/>
        <end position="290"/>
    </location>
</feature>
<feature type="transmembrane region" description="Helical" evidence="1">
    <location>
        <begin position="233"/>
        <end position="254"/>
    </location>
</feature>
<feature type="transmembrane region" description="Helical" evidence="1">
    <location>
        <begin position="134"/>
        <end position="164"/>
    </location>
</feature>
<keyword evidence="1" id="KW-0472">Membrane</keyword>
<feature type="transmembrane region" description="Helical" evidence="1">
    <location>
        <begin position="21"/>
        <end position="43"/>
    </location>
</feature>
<evidence type="ECO:0000313" key="2">
    <source>
        <dbReference type="EMBL" id="MDH6180454.1"/>
    </source>
</evidence>
<evidence type="ECO:0000313" key="3">
    <source>
        <dbReference type="Proteomes" id="UP001160142"/>
    </source>
</evidence>
<feature type="transmembrane region" description="Helical" evidence="1">
    <location>
        <begin position="451"/>
        <end position="473"/>
    </location>
</feature>
<feature type="transmembrane region" description="Helical" evidence="1">
    <location>
        <begin position="329"/>
        <end position="346"/>
    </location>
</feature>
<name>A0ABT6KKQ8_9MICO</name>
<reference evidence="2 3" key="1">
    <citation type="submission" date="2023-04" db="EMBL/GenBank/DDBJ databases">
        <title>Genome Encyclopedia of Bacteria and Archaea VI: Functional Genomics of Type Strains.</title>
        <authorList>
            <person name="Whitman W."/>
        </authorList>
    </citation>
    <scope>NUCLEOTIDE SEQUENCE [LARGE SCALE GENOMIC DNA]</scope>
    <source>
        <strain evidence="2 3">SG_E_30_P1</strain>
    </source>
</reference>
<feature type="transmembrane region" description="Helical" evidence="1">
    <location>
        <begin position="99"/>
        <end position="122"/>
    </location>
</feature>
<dbReference type="EMBL" id="JARXVQ010000001">
    <property type="protein sequence ID" value="MDH6180454.1"/>
    <property type="molecule type" value="Genomic_DNA"/>
</dbReference>
<feature type="transmembrane region" description="Helical" evidence="1">
    <location>
        <begin position="485"/>
        <end position="505"/>
    </location>
</feature>
<feature type="transmembrane region" description="Helical" evidence="1">
    <location>
        <begin position="402"/>
        <end position="430"/>
    </location>
</feature>
<sequence>MVAQFLRLRLETLGNLIRRPPLQAFGMTIGILAGLALVVFTAGVLGSLRDESPDIARAVVITVGSVVSLIFALGALAFGADDSLEPRRFALLGIPPTRLTVMIGIASLVSIPVLSVLTLSFAQVVGWSENPAAIGYAVLVVPIIVATSALLGRVGSAIAALYLSTQRRREVVGLIAFATVVVAAPGIAALSAVDWGSHGLPIIRRIAAVATWTPFGAAWSVPADAAIGRTDDALLKLGIALGFLVLLALVWRLLVGRMLVSPQLQERRRPYRGLGWFGALPASPLTAVAARSLSYWGRDPRYLVSIAVVPVVALVVVGTLVIAGVPGEIIAWIPVPIMCLFLGWIVHNDVAQDSTAFWLHLSTSTAGYADRLGRIVPPLLIGLPLVVAGSFITVWVTGHPEFLLGVLGLSACVLFSALGVASVFSAAFPYPAVLPGANPFAQPQRTSSASSVVQVAAFVLPLLLAAPVVWFVVTGILDTGDFGTAFFVGLGIGLVALIGGVLWGGSIVDRRAPELLEFTLQN</sequence>
<proteinExistence type="predicted"/>
<feature type="transmembrane region" description="Helical" evidence="1">
    <location>
        <begin position="202"/>
        <end position="221"/>
    </location>
</feature>
<accession>A0ABT6KKQ8</accession>
<evidence type="ECO:0000256" key="1">
    <source>
        <dbReference type="SAM" id="Phobius"/>
    </source>
</evidence>
<dbReference type="Proteomes" id="UP001160142">
    <property type="component" value="Unassembled WGS sequence"/>
</dbReference>